<proteinExistence type="predicted"/>
<protein>
    <submittedName>
        <fullName evidence="1">Uncharacterized protein</fullName>
    </submittedName>
</protein>
<evidence type="ECO:0000313" key="2">
    <source>
        <dbReference type="Proteomes" id="UP000279236"/>
    </source>
</evidence>
<name>A0A427XDS0_9TREE</name>
<dbReference type="EMBL" id="RSCE01000019">
    <property type="protein sequence ID" value="RSH76996.1"/>
    <property type="molecule type" value="Genomic_DNA"/>
</dbReference>
<comment type="caution">
    <text evidence="1">The sequence shown here is derived from an EMBL/GenBank/DDBJ whole genome shotgun (WGS) entry which is preliminary data.</text>
</comment>
<dbReference type="Proteomes" id="UP000279236">
    <property type="component" value="Unassembled WGS sequence"/>
</dbReference>
<dbReference type="RefSeq" id="XP_028472143.1">
    <property type="nucleotide sequence ID" value="XM_028619570.1"/>
</dbReference>
<keyword evidence="2" id="KW-1185">Reference proteome</keyword>
<evidence type="ECO:0000313" key="1">
    <source>
        <dbReference type="EMBL" id="RSH76996.1"/>
    </source>
</evidence>
<gene>
    <name evidence="1" type="ORF">EHS24_003937</name>
</gene>
<dbReference type="AlphaFoldDB" id="A0A427XDS0"/>
<sequence>MPPGPTTAIRDAFTSYSMRFLYHDLCMSLSNQGQGRLAGQWWLPLPMTELKAVHQHNLQHSRRAQERFNRGLVADLDELKTQCAALKKAFNILVADETANLAPHAQTLRPHMSKIKTQTEHIMRVVDGFERTPEDPSKTVAREWPTKSQAAILHLPKLPIWYRFDHRVDPPGVYYNPDLKKKFGTPDPLKIRDTRIVVQCNVEDAAVTDRGVQELVEALDDTALMYPKVKRSKPLPTTLTPLVGVLTSRHGFATNAREAAEASTHPMMLIRLAGDGVDFHPKSDCDWMDQDDDPGSAKGQPFVRQQCTNVHSVWRNKALDQFLESRAIDIQHEKITAQPGCLGVYYGGWPLRRYGPQLAASS</sequence>
<reference evidence="1 2" key="1">
    <citation type="submission" date="2018-11" db="EMBL/GenBank/DDBJ databases">
        <title>Genome sequence of Apiotrichum porosum DSM 27194.</title>
        <authorList>
            <person name="Aliyu H."/>
            <person name="Gorte O."/>
            <person name="Ochsenreither K."/>
        </authorList>
    </citation>
    <scope>NUCLEOTIDE SEQUENCE [LARGE SCALE GENOMIC DNA]</scope>
    <source>
        <strain evidence="1 2">DSM 27194</strain>
    </source>
</reference>
<accession>A0A427XDS0</accession>
<organism evidence="1 2">
    <name type="scientific">Apiotrichum porosum</name>
    <dbReference type="NCBI Taxonomy" id="105984"/>
    <lineage>
        <taxon>Eukaryota</taxon>
        <taxon>Fungi</taxon>
        <taxon>Dikarya</taxon>
        <taxon>Basidiomycota</taxon>
        <taxon>Agaricomycotina</taxon>
        <taxon>Tremellomycetes</taxon>
        <taxon>Trichosporonales</taxon>
        <taxon>Trichosporonaceae</taxon>
        <taxon>Apiotrichum</taxon>
    </lineage>
</organism>
<dbReference type="GeneID" id="39588480"/>